<evidence type="ECO:0000259" key="2">
    <source>
        <dbReference type="Pfam" id="PF01757"/>
    </source>
</evidence>
<dbReference type="PANTHER" id="PTHR23028">
    <property type="entry name" value="ACETYLTRANSFERASE"/>
    <property type="match status" value="1"/>
</dbReference>
<feature type="transmembrane region" description="Helical" evidence="1">
    <location>
        <begin position="12"/>
        <end position="30"/>
    </location>
</feature>
<keyword evidence="1" id="KW-1133">Transmembrane helix</keyword>
<feature type="transmembrane region" description="Helical" evidence="1">
    <location>
        <begin position="84"/>
        <end position="100"/>
    </location>
</feature>
<dbReference type="GO" id="GO:0000271">
    <property type="term" value="P:polysaccharide biosynthetic process"/>
    <property type="evidence" value="ECO:0007669"/>
    <property type="project" value="TreeGrafter"/>
</dbReference>
<keyword evidence="1" id="KW-0472">Membrane</keyword>
<keyword evidence="3" id="KW-0808">Transferase</keyword>
<dbReference type="EMBL" id="RXLZ01000020">
    <property type="protein sequence ID" value="RTQ89790.1"/>
    <property type="molecule type" value="Genomic_DNA"/>
</dbReference>
<evidence type="ECO:0000256" key="1">
    <source>
        <dbReference type="SAM" id="Phobius"/>
    </source>
</evidence>
<feature type="transmembrane region" description="Helical" evidence="1">
    <location>
        <begin position="36"/>
        <end position="63"/>
    </location>
</feature>
<feature type="transmembrane region" description="Helical" evidence="1">
    <location>
        <begin position="281"/>
        <end position="307"/>
    </location>
</feature>
<gene>
    <name evidence="3" type="ORF">EKL94_08810</name>
</gene>
<sequence>MIAKDRLQFLDSLRGLAAVYVVLFHVQSMPTPTLSVAGWLLPALQLGATGVALFFVISAFSLCYTQPRHRASGRPLLSFYLHRFLRIAPLFYLLLAFSIFRDGRGSHAGHPWAEIVANATFTFNLFPGWEQGIVWASWAVGVEMLFYLIFPALYLLVDDGRRAWMLLLSLLGLAALAGTGTLGARAEASLGGYGWLTHAPVFAMGLVAFHAYNAISQLPPARARLWGMALNMAGVLLLLLVMAGIAGGWSGAGQWQLAGLGYLALLLGCSQCPPRLLVNRATAWLGTVSYSLYLGHPIVIAVLGPALRRLLAVVGDGTTGYLLCAALVLAVAMPLAALGHRCIEAPMIRLGKRLMASLSASRAGSSPRQAEGGPR</sequence>
<feature type="transmembrane region" description="Helical" evidence="1">
    <location>
        <begin position="225"/>
        <end position="246"/>
    </location>
</feature>
<keyword evidence="3" id="KW-0012">Acyltransferase</keyword>
<dbReference type="RefSeq" id="WP_126928787.1">
    <property type="nucleotide sequence ID" value="NZ_RXLZ01000020.1"/>
</dbReference>
<dbReference type="PANTHER" id="PTHR23028:SF53">
    <property type="entry name" value="ACYL_TRANSF_3 DOMAIN-CONTAINING PROTEIN"/>
    <property type="match status" value="1"/>
</dbReference>
<feature type="transmembrane region" description="Helical" evidence="1">
    <location>
        <begin position="192"/>
        <end position="213"/>
    </location>
</feature>
<feature type="transmembrane region" description="Helical" evidence="1">
    <location>
        <begin position="164"/>
        <end position="186"/>
    </location>
</feature>
<feature type="transmembrane region" description="Helical" evidence="1">
    <location>
        <begin position="319"/>
        <end position="339"/>
    </location>
</feature>
<comment type="caution">
    <text evidence="3">The sequence shown here is derived from an EMBL/GenBank/DDBJ whole genome shotgun (WGS) entry which is preliminary data.</text>
</comment>
<dbReference type="AlphaFoldDB" id="A0A431UJW1"/>
<accession>A0A431UJW1</accession>
<protein>
    <submittedName>
        <fullName evidence="3">Acyltransferase</fullName>
    </submittedName>
</protein>
<feature type="transmembrane region" description="Helical" evidence="1">
    <location>
        <begin position="252"/>
        <end position="269"/>
    </location>
</feature>
<name>A0A431UJW1_STEMA</name>
<evidence type="ECO:0000313" key="4">
    <source>
        <dbReference type="Proteomes" id="UP000271705"/>
    </source>
</evidence>
<feature type="transmembrane region" description="Helical" evidence="1">
    <location>
        <begin position="133"/>
        <end position="157"/>
    </location>
</feature>
<feature type="domain" description="Acyltransferase 3" evidence="2">
    <location>
        <begin position="8"/>
        <end position="336"/>
    </location>
</feature>
<dbReference type="InterPro" id="IPR050879">
    <property type="entry name" value="Acyltransferase_3"/>
</dbReference>
<evidence type="ECO:0000313" key="3">
    <source>
        <dbReference type="EMBL" id="RTQ89790.1"/>
    </source>
</evidence>
<keyword evidence="1" id="KW-0812">Transmembrane</keyword>
<dbReference type="GO" id="GO:0016020">
    <property type="term" value="C:membrane"/>
    <property type="evidence" value="ECO:0007669"/>
    <property type="project" value="TreeGrafter"/>
</dbReference>
<reference evidence="3 4" key="1">
    <citation type="submission" date="2018-12" db="EMBL/GenBank/DDBJ databases">
        <authorList>
            <person name="Kartti S."/>
            <person name="Manni A."/>
            <person name="Chemao El Fihri M.W."/>
            <person name="Laamarti M."/>
            <person name="Temsamani L."/>
            <person name="El Jamali J.E."/>
            <person name="Ouadghiri M."/>
            <person name="Ibrahimi A."/>
            <person name="Filati-Maltouf A."/>
        </authorList>
    </citation>
    <scope>NUCLEOTIDE SEQUENCE [LARGE SCALE GENOMIC DNA]</scope>
    <source>
        <strain evidence="3 4">MDMC339</strain>
    </source>
</reference>
<dbReference type="InterPro" id="IPR002656">
    <property type="entry name" value="Acyl_transf_3_dom"/>
</dbReference>
<dbReference type="Pfam" id="PF01757">
    <property type="entry name" value="Acyl_transf_3"/>
    <property type="match status" value="1"/>
</dbReference>
<dbReference type="GO" id="GO:0016747">
    <property type="term" value="F:acyltransferase activity, transferring groups other than amino-acyl groups"/>
    <property type="evidence" value="ECO:0007669"/>
    <property type="project" value="InterPro"/>
</dbReference>
<proteinExistence type="predicted"/>
<dbReference type="Proteomes" id="UP000271705">
    <property type="component" value="Unassembled WGS sequence"/>
</dbReference>
<organism evidence="3 4">
    <name type="scientific">Stenotrophomonas maltophilia</name>
    <name type="common">Pseudomonas maltophilia</name>
    <name type="synonym">Xanthomonas maltophilia</name>
    <dbReference type="NCBI Taxonomy" id="40324"/>
    <lineage>
        <taxon>Bacteria</taxon>
        <taxon>Pseudomonadati</taxon>
        <taxon>Pseudomonadota</taxon>
        <taxon>Gammaproteobacteria</taxon>
        <taxon>Lysobacterales</taxon>
        <taxon>Lysobacteraceae</taxon>
        <taxon>Stenotrophomonas</taxon>
        <taxon>Stenotrophomonas maltophilia group</taxon>
    </lineage>
</organism>